<dbReference type="Gene3D" id="3.50.50.100">
    <property type="match status" value="1"/>
</dbReference>
<dbReference type="PRINTS" id="PR00469">
    <property type="entry name" value="PNDRDTASEII"/>
</dbReference>
<organism evidence="8 9">
    <name type="scientific">Serratia rhizosphaerae</name>
    <dbReference type="NCBI Taxonomy" id="2597702"/>
    <lineage>
        <taxon>Bacteria</taxon>
        <taxon>Pseudomonadati</taxon>
        <taxon>Pseudomonadota</taxon>
        <taxon>Gammaproteobacteria</taxon>
        <taxon>Enterobacterales</taxon>
        <taxon>Yersiniaceae</taxon>
        <taxon>Serratia</taxon>
    </lineage>
</organism>
<evidence type="ECO:0000256" key="1">
    <source>
        <dbReference type="ARBA" id="ARBA00001974"/>
    </source>
</evidence>
<feature type="chain" id="PRO_5045304377" evidence="6">
    <location>
        <begin position="21"/>
        <end position="401"/>
    </location>
</feature>
<name>A0ABX6GT48_9GAMM</name>
<comment type="cofactor">
    <cofactor evidence="1">
        <name>FAD</name>
        <dbReference type="ChEBI" id="CHEBI:57692"/>
    </cofactor>
</comment>
<dbReference type="PANTHER" id="PTHR42913:SF3">
    <property type="entry name" value="64 KDA MITOCHONDRIAL NADH DEHYDROGENASE (EUROFUNG)"/>
    <property type="match status" value="1"/>
</dbReference>
<reference evidence="8 9" key="1">
    <citation type="submission" date="2019-07" db="EMBL/GenBank/DDBJ databases">
        <title>Serratia dokdonensis sp. nov., an elicitor of systemic resistance in Nicotiana Tabacum.</title>
        <authorList>
            <person name="Son J.-S."/>
            <person name="Hwang Y.-J."/>
            <person name="Lee S.-Y."/>
            <person name="Ghim S.-Y."/>
        </authorList>
    </citation>
    <scope>NUCLEOTIDE SEQUENCE [LARGE SCALE GENOMIC DNA]</scope>
    <source>
        <strain evidence="8 9">KUDC3025</strain>
    </source>
</reference>
<keyword evidence="6" id="KW-0732">Signal</keyword>
<dbReference type="SUPFAM" id="SSF51905">
    <property type="entry name" value="FAD/NAD(P)-binding domain"/>
    <property type="match status" value="1"/>
</dbReference>
<dbReference type="PANTHER" id="PTHR42913">
    <property type="entry name" value="APOPTOSIS-INDUCING FACTOR 1"/>
    <property type="match status" value="1"/>
</dbReference>
<feature type="domain" description="FAD/NAD(P)-binding" evidence="7">
    <location>
        <begin position="4"/>
        <end position="313"/>
    </location>
</feature>
<dbReference type="Pfam" id="PF07992">
    <property type="entry name" value="Pyr_redox_2"/>
    <property type="match status" value="1"/>
</dbReference>
<gene>
    <name evidence="8" type="ORF">FO014_21895</name>
</gene>
<dbReference type="PRINTS" id="PR00368">
    <property type="entry name" value="FADPNR"/>
</dbReference>
<feature type="signal peptide" evidence="6">
    <location>
        <begin position="1"/>
        <end position="20"/>
    </location>
</feature>
<comment type="similarity">
    <text evidence="2">Belongs to the NADH dehydrogenase family.</text>
</comment>
<accession>A0ABX6GT48</accession>
<keyword evidence="9" id="KW-1185">Reference proteome</keyword>
<evidence type="ECO:0000256" key="6">
    <source>
        <dbReference type="SAM" id="SignalP"/>
    </source>
</evidence>
<keyword evidence="5" id="KW-0560">Oxidoreductase</keyword>
<dbReference type="Proteomes" id="UP000430368">
    <property type="component" value="Chromosome"/>
</dbReference>
<evidence type="ECO:0000256" key="5">
    <source>
        <dbReference type="ARBA" id="ARBA00023002"/>
    </source>
</evidence>
<dbReference type="InterPro" id="IPR051169">
    <property type="entry name" value="NADH-Q_oxidoreductase"/>
</dbReference>
<evidence type="ECO:0000256" key="2">
    <source>
        <dbReference type="ARBA" id="ARBA00005272"/>
    </source>
</evidence>
<evidence type="ECO:0000313" key="8">
    <source>
        <dbReference type="EMBL" id="QHA89422.1"/>
    </source>
</evidence>
<protein>
    <submittedName>
        <fullName evidence="8">NAD(P)/FAD-dependent oxidoreductase</fullName>
    </submittedName>
</protein>
<keyword evidence="3" id="KW-0285">Flavoprotein</keyword>
<sequence length="401" mass="42160">MKKTILIAGSGFAGFWAAIAAMRAVSLAGKADEISVIMVSPAPNVTIRPRLYEAVLENMAPDISAQLAVTGVQYVAGRVEGIDTDNKRVTARLNDGQEMALAYDRFVLAAGSYGAIPPVSGFAEHSFNVDTLEGAQCLETHLLDLKHKPHTAARNTVVVVGGGLTGLESATEMPQRLRAILGNEDVRVVIVDSAAEVGAGMGAEASAVIQQALQECGVEPRASVRVTAVDAGSVTLSDGEQIAADTVILAAGMRASPLTEQIPGERDNSGRVLGDAYLHAPAAPGVFVTGDTVKVPTDNAGNYNVMSCQHAMSLGRVAGYNAAAELTGLPLHPYSQPKYVTCLDLGTWGALFTEGWERKVLVTGAEGKKIKQEINTLWIYPPKADRDALFAIANPDFVIVP</sequence>
<evidence type="ECO:0000256" key="4">
    <source>
        <dbReference type="ARBA" id="ARBA00022827"/>
    </source>
</evidence>
<evidence type="ECO:0000256" key="3">
    <source>
        <dbReference type="ARBA" id="ARBA00022630"/>
    </source>
</evidence>
<proteinExistence type="inferred from homology"/>
<dbReference type="InterPro" id="IPR023753">
    <property type="entry name" value="FAD/NAD-binding_dom"/>
</dbReference>
<evidence type="ECO:0000259" key="7">
    <source>
        <dbReference type="Pfam" id="PF07992"/>
    </source>
</evidence>
<evidence type="ECO:0000313" key="9">
    <source>
        <dbReference type="Proteomes" id="UP000430368"/>
    </source>
</evidence>
<dbReference type="EMBL" id="CP041764">
    <property type="protein sequence ID" value="QHA89422.1"/>
    <property type="molecule type" value="Genomic_DNA"/>
</dbReference>
<keyword evidence="4" id="KW-0274">FAD</keyword>
<dbReference type="RefSeq" id="WP_160031034.1">
    <property type="nucleotide sequence ID" value="NZ_CP041764.1"/>
</dbReference>
<dbReference type="InterPro" id="IPR036188">
    <property type="entry name" value="FAD/NAD-bd_sf"/>
</dbReference>